<accession>A0ABQ7NMJ2</accession>
<name>A0ABQ7NMJ2_BRACM</name>
<dbReference type="Proteomes" id="UP000823674">
    <property type="component" value="Chromosome A02"/>
</dbReference>
<gene>
    <name evidence="1" type="primary">A02g512330.1_BraROA</name>
    <name evidence="1" type="ORF">IGI04_008406</name>
</gene>
<reference evidence="1 2" key="1">
    <citation type="submission" date="2021-03" db="EMBL/GenBank/DDBJ databases">
        <authorList>
            <person name="King G.J."/>
            <person name="Bancroft I."/>
            <person name="Baten A."/>
            <person name="Bloomfield J."/>
            <person name="Borpatragohain P."/>
            <person name="He Z."/>
            <person name="Irish N."/>
            <person name="Irwin J."/>
            <person name="Liu K."/>
            <person name="Mauleon R.P."/>
            <person name="Moore J."/>
            <person name="Morris R."/>
            <person name="Ostergaard L."/>
            <person name="Wang B."/>
            <person name="Wells R."/>
        </authorList>
    </citation>
    <scope>NUCLEOTIDE SEQUENCE [LARGE SCALE GENOMIC DNA]</scope>
    <source>
        <strain evidence="1">R-o-18</strain>
        <tissue evidence="1">Leaf</tissue>
    </source>
</reference>
<comment type="caution">
    <text evidence="1">The sequence shown here is derived from an EMBL/GenBank/DDBJ whole genome shotgun (WGS) entry which is preliminary data.</text>
</comment>
<proteinExistence type="predicted"/>
<protein>
    <submittedName>
        <fullName evidence="1">Uncharacterized protein</fullName>
    </submittedName>
</protein>
<keyword evidence="2" id="KW-1185">Reference proteome</keyword>
<evidence type="ECO:0000313" key="1">
    <source>
        <dbReference type="EMBL" id="KAG5412087.1"/>
    </source>
</evidence>
<organism evidence="1 2">
    <name type="scientific">Brassica rapa subsp. trilocularis</name>
    <dbReference type="NCBI Taxonomy" id="1813537"/>
    <lineage>
        <taxon>Eukaryota</taxon>
        <taxon>Viridiplantae</taxon>
        <taxon>Streptophyta</taxon>
        <taxon>Embryophyta</taxon>
        <taxon>Tracheophyta</taxon>
        <taxon>Spermatophyta</taxon>
        <taxon>Magnoliopsida</taxon>
        <taxon>eudicotyledons</taxon>
        <taxon>Gunneridae</taxon>
        <taxon>Pentapetalae</taxon>
        <taxon>rosids</taxon>
        <taxon>malvids</taxon>
        <taxon>Brassicales</taxon>
        <taxon>Brassicaceae</taxon>
        <taxon>Brassiceae</taxon>
        <taxon>Brassica</taxon>
    </lineage>
</organism>
<evidence type="ECO:0000313" key="2">
    <source>
        <dbReference type="Proteomes" id="UP000823674"/>
    </source>
</evidence>
<sequence>MFTDLQEYLERSFMNRVFNVTRSNLSFWFDDASCSPVSIRFRDETVFVEVAETIHPIPTESFRFGNSDQLMLLHNTNTESQVSLSLTAPRTVCFSNNCSGGGYAVVRNLEPALADDQIRLGGWRLGL</sequence>
<dbReference type="EMBL" id="JADBGQ010000002">
    <property type="protein sequence ID" value="KAG5412087.1"/>
    <property type="molecule type" value="Genomic_DNA"/>
</dbReference>